<reference evidence="2 3" key="1">
    <citation type="submission" date="2024-09" db="EMBL/GenBank/DDBJ databases">
        <title>Chromosome-scale assembly of Riccia sorocarpa.</title>
        <authorList>
            <person name="Paukszto L."/>
        </authorList>
    </citation>
    <scope>NUCLEOTIDE SEQUENCE [LARGE SCALE GENOMIC DNA]</scope>
    <source>
        <strain evidence="2">LP-2024</strain>
        <tissue evidence="2">Aerial parts of the thallus</tissue>
    </source>
</reference>
<dbReference type="EMBL" id="JBJQOH010000004">
    <property type="protein sequence ID" value="KAL3687118.1"/>
    <property type="molecule type" value="Genomic_DNA"/>
</dbReference>
<sequence>MWRNRPTCLSPTNGPNELCAANAHFQVSIFLGKECGGRSLLNLLDIQRFDADDINCLQLKHAGSTQFEFHQQFENRSRSVWTFSSEVILQASESAKMSSPHQPSPIKDQVSRQYPDETDAAALRPQETSVLAIANVLAPTPTNVRTARVREKRYRVPSMRVKGRNVPYTVIRGRRGRKGEEVKRIGLNEEWTDPEPPITVCYNSDCDSDSDAYYEERPEKRKFNQVNVTSDSDRDEVFEFSWFEQWWYSINSSKPTEGRLECEGSASDGHRANSNSNLQPDEGQPSCSGNG</sequence>
<feature type="region of interest" description="Disordered" evidence="1">
    <location>
        <begin position="254"/>
        <end position="291"/>
    </location>
</feature>
<keyword evidence="3" id="KW-1185">Reference proteome</keyword>
<evidence type="ECO:0000313" key="3">
    <source>
        <dbReference type="Proteomes" id="UP001633002"/>
    </source>
</evidence>
<dbReference type="AlphaFoldDB" id="A0ABD3H6M3"/>
<name>A0ABD3H6M3_9MARC</name>
<evidence type="ECO:0000256" key="1">
    <source>
        <dbReference type="SAM" id="MobiDB-lite"/>
    </source>
</evidence>
<comment type="caution">
    <text evidence="2">The sequence shown here is derived from an EMBL/GenBank/DDBJ whole genome shotgun (WGS) entry which is preliminary data.</text>
</comment>
<dbReference type="Proteomes" id="UP001633002">
    <property type="component" value="Unassembled WGS sequence"/>
</dbReference>
<protein>
    <submittedName>
        <fullName evidence="2">Uncharacterized protein</fullName>
    </submittedName>
</protein>
<organism evidence="2 3">
    <name type="scientific">Riccia sorocarpa</name>
    <dbReference type="NCBI Taxonomy" id="122646"/>
    <lineage>
        <taxon>Eukaryota</taxon>
        <taxon>Viridiplantae</taxon>
        <taxon>Streptophyta</taxon>
        <taxon>Embryophyta</taxon>
        <taxon>Marchantiophyta</taxon>
        <taxon>Marchantiopsida</taxon>
        <taxon>Marchantiidae</taxon>
        <taxon>Marchantiales</taxon>
        <taxon>Ricciaceae</taxon>
        <taxon>Riccia</taxon>
    </lineage>
</organism>
<proteinExistence type="predicted"/>
<feature type="compositionally biased region" description="Polar residues" evidence="1">
    <location>
        <begin position="272"/>
        <end position="291"/>
    </location>
</feature>
<gene>
    <name evidence="2" type="ORF">R1sor_013427</name>
</gene>
<accession>A0ABD3H6M3</accession>
<evidence type="ECO:0000313" key="2">
    <source>
        <dbReference type="EMBL" id="KAL3687118.1"/>
    </source>
</evidence>